<comment type="caution">
    <text evidence="2">The sequence shown here is derived from an EMBL/GenBank/DDBJ whole genome shotgun (WGS) entry which is preliminary data.</text>
</comment>
<proteinExistence type="predicted"/>
<feature type="domain" description="Baseplate protein J-like barrel" evidence="1">
    <location>
        <begin position="90"/>
        <end position="177"/>
    </location>
</feature>
<dbReference type="Proteomes" id="UP000319191">
    <property type="component" value="Unassembled WGS sequence"/>
</dbReference>
<dbReference type="InterPro" id="IPR006949">
    <property type="entry name" value="Barrel_Baseplate_J-like"/>
</dbReference>
<evidence type="ECO:0000313" key="2">
    <source>
        <dbReference type="EMBL" id="TRU87595.1"/>
    </source>
</evidence>
<dbReference type="EMBL" id="SFAV01000160">
    <property type="protein sequence ID" value="TRU87595.1"/>
    <property type="molecule type" value="Genomic_DNA"/>
</dbReference>
<evidence type="ECO:0000313" key="3">
    <source>
        <dbReference type="Proteomes" id="UP000319191"/>
    </source>
</evidence>
<dbReference type="PANTHER" id="PTHR37829:SF3">
    <property type="entry name" value="PROTEIN JAYE-RELATED"/>
    <property type="match status" value="1"/>
</dbReference>
<dbReference type="Pfam" id="PF04865">
    <property type="entry name" value="Baseplate_J"/>
    <property type="match status" value="1"/>
</dbReference>
<dbReference type="PANTHER" id="PTHR37829">
    <property type="entry name" value="PHAGE-LIKE ELEMENT PBSX PROTEIN XKDT"/>
    <property type="match status" value="1"/>
</dbReference>
<name>A0A552IVS8_9CHRO</name>
<gene>
    <name evidence="2" type="ORF">EWV54_12225</name>
</gene>
<dbReference type="InterPro" id="IPR052399">
    <property type="entry name" value="Phage_Baseplate_Assmbl_Protein"/>
</dbReference>
<sequence length="728" mass="82241">MTFEPKKFEEIYTNMVQKSQEKVPTLTDFQVGSVIRTMYESFAYEIGILYEQLNQVYLSAFIDSAEGSQLEMLVALLGIQRGLPDFAEGTVTFQRDLGTDIIEIPVGTLVTTEDSEKSTKKAYTTIESKIFPANSKTLDVKIQAVERGEEQVTKEETINIMPLPITGIKSVINKSPIQFTGKKTETDEELRKRAKIVLISSGKASNIALENALLSQPSVKEVKLIERFNDPDKKYGLVDIFVDGVDFSNETKVQSLKSQIDKVRAAGVFVRLQSAILVPIDAVFKIEINPSIKISEMERKTIEKSVEESIINYISQTKMGQPLLFSQLTRQILSVTNVYNIERFEICTYVPTDNGSILSTPTQCYADNDPRKKIDIEEAQKIYLRKIWVTSQVKRVPIVIRLKINQDIQSSKEIINKLLEYFNSLKSGDSVKKEDIKNKIAETQISFEDLKLQVQPSDLSFLALAVVTPEEIKLSCAEKAELDEANLFIYRNILQIVGAVQFTPPNTTNGEDKNKIKQRILDSLNAYLETLKPEENVDINIFQKEAENAVNNISVKINIDINDFITVINNQEELRINQKQIEVKQWEKAQLGNFCVTSEIESIKIDITKLSLKLVIPSPPPSGFKSTDVIEPIRKAVTKAIQEFPRPEQGKNLSYTSLQQAMLTPISSPELQNLLRGVTYIIENFDLIATSECDNRSQTRNINNNKEIHVRSVEIIKEINPPATVEVK</sequence>
<reference evidence="2 3" key="1">
    <citation type="submission" date="2019-01" db="EMBL/GenBank/DDBJ databases">
        <title>Coherence of Microcystis species and biogeography revealed through population genomics.</title>
        <authorList>
            <person name="Perez-Carrascal O.M."/>
            <person name="Terrat Y."/>
            <person name="Giani A."/>
            <person name="Fortin N."/>
            <person name="Tromas N."/>
            <person name="Shapiro B.J."/>
        </authorList>
    </citation>
    <scope>NUCLEOTIDE SEQUENCE [LARGE SCALE GENOMIC DNA]</scope>
    <source>
        <strain evidence="2">Mn_MB_F_20050700_S1D</strain>
    </source>
</reference>
<accession>A0A552IVS8</accession>
<evidence type="ECO:0000259" key="1">
    <source>
        <dbReference type="Pfam" id="PF04865"/>
    </source>
</evidence>
<protein>
    <recommendedName>
        <fullName evidence="1">Baseplate protein J-like barrel domain-containing protein</fullName>
    </recommendedName>
</protein>
<organism evidence="2 3">
    <name type="scientific">Microcystis novacekii Mn_MB_F_20050700_S1D</name>
    <dbReference type="NCBI Taxonomy" id="2486266"/>
    <lineage>
        <taxon>Bacteria</taxon>
        <taxon>Bacillati</taxon>
        <taxon>Cyanobacteriota</taxon>
        <taxon>Cyanophyceae</taxon>
        <taxon>Oscillatoriophycideae</taxon>
        <taxon>Chroococcales</taxon>
        <taxon>Microcystaceae</taxon>
        <taxon>Microcystis</taxon>
    </lineage>
</organism>
<dbReference type="AlphaFoldDB" id="A0A552IVS8"/>